<keyword evidence="8" id="KW-1185">Reference proteome</keyword>
<evidence type="ECO:0000313" key="8">
    <source>
        <dbReference type="Proteomes" id="UP000215244"/>
    </source>
</evidence>
<evidence type="ECO:0000256" key="5">
    <source>
        <dbReference type="ARBA" id="ARBA00022989"/>
    </source>
</evidence>
<dbReference type="PROSITE" id="PS50850">
    <property type="entry name" value="MFS"/>
    <property type="match status" value="1"/>
</dbReference>
<dbReference type="RefSeq" id="WP_094998192.1">
    <property type="nucleotide sequence ID" value="NZ_BMJL01000013.1"/>
</dbReference>
<dbReference type="AlphaFoldDB" id="A0A223V8X8"/>
<protein>
    <submittedName>
        <fullName evidence="7">MFS transporter</fullName>
    </submittedName>
</protein>
<dbReference type="SUPFAM" id="SSF103473">
    <property type="entry name" value="MFS general substrate transporter"/>
    <property type="match status" value="1"/>
</dbReference>
<dbReference type="Proteomes" id="UP000215244">
    <property type="component" value="Chromosome"/>
</dbReference>
<dbReference type="Gene3D" id="1.20.1250.20">
    <property type="entry name" value="MFS general substrate transporter like domains"/>
    <property type="match status" value="2"/>
</dbReference>
<proteinExistence type="predicted"/>
<evidence type="ECO:0000256" key="4">
    <source>
        <dbReference type="ARBA" id="ARBA00022692"/>
    </source>
</evidence>
<evidence type="ECO:0000256" key="6">
    <source>
        <dbReference type="ARBA" id="ARBA00023136"/>
    </source>
</evidence>
<keyword evidence="6" id="KW-0472">Membrane</keyword>
<sequence length="418" mass="45956">MNKALSNLTEPFQALHNKLFAKLYLAQTISLLGDAITWVGLALLAYQFGEERAAVILATALTLRVTAFIIFSPFAGVLADRIDRKKILYVTHFIRMGLVALLPFVTAEWQIYALVFLMNVFNAFFSPTYRSVIPQVVDKKLYREAIGLSAATYQILGILGPGLAGILAVWLGAREIFLVDAATFIIAGILLLTLPKEFLNAPEEHISKKHPTTWQEVTKGIKLLFGNRYIRFALFIELVSAMAGAFILVNTIVLIKGELNLTDKEYGWTMAAFGIGAAVAAFVSGAVDKTKSRQVSLIVGALVLGLAISAANYLNFSLLLVFWVLAGLGQSLAEIPSETLIGENISGEEQGKVYGSHFAFSHLWWAISYPIAGFLGTKVPEKDFLYGGMLTLSLLLIVFLFLRPRKKPKISNQYKLKA</sequence>
<keyword evidence="3" id="KW-1003">Cell membrane</keyword>
<keyword evidence="2" id="KW-0813">Transport</keyword>
<dbReference type="GO" id="GO:0022857">
    <property type="term" value="F:transmembrane transporter activity"/>
    <property type="evidence" value="ECO:0007669"/>
    <property type="project" value="InterPro"/>
</dbReference>
<reference evidence="7 8" key="1">
    <citation type="submission" date="2017-08" db="EMBL/GenBank/DDBJ databases">
        <title>The complete genome sequence of Maribacter sp. B1, isolated from deep-sea sediment.</title>
        <authorList>
            <person name="Wu Y.-H."/>
            <person name="Cheng H."/>
            <person name="Xu X.-W."/>
        </authorList>
    </citation>
    <scope>NUCLEOTIDE SEQUENCE [LARGE SCALE GENOMIC DNA]</scope>
    <source>
        <strain evidence="7 8">B1</strain>
    </source>
</reference>
<dbReference type="InterPro" id="IPR011701">
    <property type="entry name" value="MFS"/>
</dbReference>
<keyword evidence="4" id="KW-0812">Transmembrane</keyword>
<name>A0A223V8X8_9FLAO</name>
<accession>A0A223V8X8</accession>
<dbReference type="PANTHER" id="PTHR43266:SF2">
    <property type="entry name" value="MAJOR FACILITATOR SUPERFAMILY (MFS) PROFILE DOMAIN-CONTAINING PROTEIN"/>
    <property type="match status" value="1"/>
</dbReference>
<dbReference type="CDD" id="cd06173">
    <property type="entry name" value="MFS_MefA_like"/>
    <property type="match status" value="1"/>
</dbReference>
<evidence type="ECO:0000256" key="2">
    <source>
        <dbReference type="ARBA" id="ARBA00022448"/>
    </source>
</evidence>
<gene>
    <name evidence="7" type="ORF">CJ263_15970</name>
</gene>
<comment type="subcellular location">
    <subcellularLocation>
        <location evidence="1">Cell membrane</location>
        <topology evidence="1">Multi-pass membrane protein</topology>
    </subcellularLocation>
</comment>
<dbReference type="PANTHER" id="PTHR43266">
    <property type="entry name" value="MACROLIDE-EFFLUX PROTEIN"/>
    <property type="match status" value="1"/>
</dbReference>
<dbReference type="InterPro" id="IPR020846">
    <property type="entry name" value="MFS_dom"/>
</dbReference>
<dbReference type="InterPro" id="IPR036259">
    <property type="entry name" value="MFS_trans_sf"/>
</dbReference>
<dbReference type="OrthoDB" id="9775268at2"/>
<dbReference type="GO" id="GO:0005886">
    <property type="term" value="C:plasma membrane"/>
    <property type="evidence" value="ECO:0007669"/>
    <property type="project" value="UniProtKB-SubCell"/>
</dbReference>
<dbReference type="Pfam" id="PF07690">
    <property type="entry name" value="MFS_1"/>
    <property type="match status" value="1"/>
</dbReference>
<dbReference type="EMBL" id="CP022957">
    <property type="protein sequence ID" value="ASV31590.1"/>
    <property type="molecule type" value="Genomic_DNA"/>
</dbReference>
<organism evidence="7 8">
    <name type="scientific">Maribacter cobaltidurans</name>
    <dbReference type="NCBI Taxonomy" id="1178778"/>
    <lineage>
        <taxon>Bacteria</taxon>
        <taxon>Pseudomonadati</taxon>
        <taxon>Bacteroidota</taxon>
        <taxon>Flavobacteriia</taxon>
        <taxon>Flavobacteriales</taxon>
        <taxon>Flavobacteriaceae</taxon>
        <taxon>Maribacter</taxon>
    </lineage>
</organism>
<evidence type="ECO:0000313" key="7">
    <source>
        <dbReference type="EMBL" id="ASV31590.1"/>
    </source>
</evidence>
<evidence type="ECO:0000256" key="3">
    <source>
        <dbReference type="ARBA" id="ARBA00022475"/>
    </source>
</evidence>
<evidence type="ECO:0000256" key="1">
    <source>
        <dbReference type="ARBA" id="ARBA00004651"/>
    </source>
</evidence>
<keyword evidence="5" id="KW-1133">Transmembrane helix</keyword>
<dbReference type="KEGG" id="marb:CJ263_15970"/>